<feature type="transmembrane region" description="Helical" evidence="4">
    <location>
        <begin position="264"/>
        <end position="282"/>
    </location>
</feature>
<feature type="transmembrane region" description="Helical" evidence="4">
    <location>
        <begin position="302"/>
        <end position="322"/>
    </location>
</feature>
<name>A0A934S3I0_9BACT</name>
<dbReference type="InterPro" id="IPR011701">
    <property type="entry name" value="MFS"/>
</dbReference>
<protein>
    <submittedName>
        <fullName evidence="5">MFS transporter</fullName>
    </submittedName>
</protein>
<organism evidence="5 6">
    <name type="scientific">Pelagicoccus mobilis</name>
    <dbReference type="NCBI Taxonomy" id="415221"/>
    <lineage>
        <taxon>Bacteria</taxon>
        <taxon>Pseudomonadati</taxon>
        <taxon>Verrucomicrobiota</taxon>
        <taxon>Opitutia</taxon>
        <taxon>Puniceicoccales</taxon>
        <taxon>Pelagicoccaceae</taxon>
        <taxon>Pelagicoccus</taxon>
    </lineage>
</organism>
<gene>
    <name evidence="5" type="ORF">JIN87_17795</name>
</gene>
<proteinExistence type="predicted"/>
<dbReference type="Gene3D" id="1.20.1250.20">
    <property type="entry name" value="MFS general substrate transporter like domains"/>
    <property type="match status" value="2"/>
</dbReference>
<keyword evidence="6" id="KW-1185">Reference proteome</keyword>
<dbReference type="Pfam" id="PF07690">
    <property type="entry name" value="MFS_1"/>
    <property type="match status" value="1"/>
</dbReference>
<evidence type="ECO:0000256" key="3">
    <source>
        <dbReference type="ARBA" id="ARBA00023136"/>
    </source>
</evidence>
<keyword evidence="3 4" id="KW-0472">Membrane</keyword>
<evidence type="ECO:0000256" key="1">
    <source>
        <dbReference type="ARBA" id="ARBA00022692"/>
    </source>
</evidence>
<evidence type="ECO:0000313" key="6">
    <source>
        <dbReference type="Proteomes" id="UP000617628"/>
    </source>
</evidence>
<dbReference type="InterPro" id="IPR036259">
    <property type="entry name" value="MFS_trans_sf"/>
</dbReference>
<dbReference type="EMBL" id="JAENIL010000034">
    <property type="protein sequence ID" value="MBK1878739.1"/>
    <property type="molecule type" value="Genomic_DNA"/>
</dbReference>
<dbReference type="AlphaFoldDB" id="A0A934S3I0"/>
<dbReference type="GO" id="GO:0022857">
    <property type="term" value="F:transmembrane transporter activity"/>
    <property type="evidence" value="ECO:0007669"/>
    <property type="project" value="InterPro"/>
</dbReference>
<dbReference type="SUPFAM" id="SSF103473">
    <property type="entry name" value="MFS general substrate transporter"/>
    <property type="match status" value="1"/>
</dbReference>
<feature type="transmembrane region" description="Helical" evidence="4">
    <location>
        <begin position="334"/>
        <end position="352"/>
    </location>
</feature>
<keyword evidence="2 4" id="KW-1133">Transmembrane helix</keyword>
<sequence length="476" mass="53459">MKLSWPIRTGQKRIPWTWAFLIGLPWITFEYVQKVSEAPLTFTLRKFIEDPGWISFIISINILFNFMVGVTVSYVSDKLWTRWGRRKVFFIVSCLFAGAMTVMIPIVGHLWLLVVVIICFQFFVDFNKPWEPLFNEVIPSPQRGRAGMLRMLSVNLAALFLTGVLIAQFDAQYEFVAPWGPVSITGEMVLYWSVSITLWLTAAFLAWGVKEEAPLNVVSEDGTLEGYRKSRFAPVQWKVSGTRKSVLAAVRQMFEDIFSSRQKLWVYLLYICPLAGTLAVTHPSYITLQTDQLGLSKEQFGMIQVVGMIVMIAVFTPAAGLLADRLDRLSMMKIGIGGVSCVQLCFYFYLNFWSEGKASYELVIAVDICSKLFLSWVWAVWSPLVYDYIPRAEMGTFQAGIMFTSGVASFVLINVGGQWVNLWTVFFGTGYSPTNYDQSSVLVLALLLGALSVTACSLFGRGVATGRIQPLGKKTA</sequence>
<feature type="transmembrane region" description="Helical" evidence="4">
    <location>
        <begin position="53"/>
        <end position="76"/>
    </location>
</feature>
<dbReference type="RefSeq" id="WP_200356952.1">
    <property type="nucleotide sequence ID" value="NZ_JAENIL010000034.1"/>
</dbReference>
<feature type="transmembrane region" description="Helical" evidence="4">
    <location>
        <begin position="372"/>
        <end position="389"/>
    </location>
</feature>
<reference evidence="5" key="1">
    <citation type="submission" date="2021-01" db="EMBL/GenBank/DDBJ databases">
        <title>Modified the classification status of verrucomicrobia.</title>
        <authorList>
            <person name="Feng X."/>
        </authorList>
    </citation>
    <scope>NUCLEOTIDE SEQUENCE</scope>
    <source>
        <strain evidence="5">KCTC 13126</strain>
    </source>
</reference>
<accession>A0A934S3I0</accession>
<evidence type="ECO:0000313" key="5">
    <source>
        <dbReference type="EMBL" id="MBK1878739.1"/>
    </source>
</evidence>
<feature type="transmembrane region" description="Helical" evidence="4">
    <location>
        <begin position="189"/>
        <end position="209"/>
    </location>
</feature>
<evidence type="ECO:0000256" key="4">
    <source>
        <dbReference type="SAM" id="Phobius"/>
    </source>
</evidence>
<feature type="transmembrane region" description="Helical" evidence="4">
    <location>
        <begin position="16"/>
        <end position="33"/>
    </location>
</feature>
<keyword evidence="1 4" id="KW-0812">Transmembrane</keyword>
<dbReference type="Proteomes" id="UP000617628">
    <property type="component" value="Unassembled WGS sequence"/>
</dbReference>
<evidence type="ECO:0000256" key="2">
    <source>
        <dbReference type="ARBA" id="ARBA00022989"/>
    </source>
</evidence>
<feature type="transmembrane region" description="Helical" evidence="4">
    <location>
        <begin position="440"/>
        <end position="464"/>
    </location>
</feature>
<comment type="caution">
    <text evidence="5">The sequence shown here is derived from an EMBL/GenBank/DDBJ whole genome shotgun (WGS) entry which is preliminary data.</text>
</comment>
<feature type="transmembrane region" description="Helical" evidence="4">
    <location>
        <begin position="401"/>
        <end position="420"/>
    </location>
</feature>
<feature type="transmembrane region" description="Helical" evidence="4">
    <location>
        <begin position="148"/>
        <end position="169"/>
    </location>
</feature>